<dbReference type="InterPro" id="IPR046347">
    <property type="entry name" value="bZIP_sf"/>
</dbReference>
<dbReference type="AlphaFoldDB" id="A0A4S8LW57"/>
<dbReference type="Proteomes" id="UP000297245">
    <property type="component" value="Unassembled WGS sequence"/>
</dbReference>
<dbReference type="InterPro" id="IPR004827">
    <property type="entry name" value="bZIP"/>
</dbReference>
<dbReference type="EMBL" id="ML179245">
    <property type="protein sequence ID" value="THU93611.1"/>
    <property type="molecule type" value="Genomic_DNA"/>
</dbReference>
<dbReference type="Gene3D" id="3.30.160.60">
    <property type="entry name" value="Classic Zinc Finger"/>
    <property type="match status" value="1"/>
</dbReference>
<accession>A0A4S8LW57</accession>
<proteinExistence type="predicted"/>
<dbReference type="Pfam" id="PF07716">
    <property type="entry name" value="bZIP_2"/>
    <property type="match status" value="1"/>
</dbReference>
<feature type="region of interest" description="Disordered" evidence="1">
    <location>
        <begin position="345"/>
        <end position="366"/>
    </location>
</feature>
<reference evidence="3 4" key="1">
    <citation type="journal article" date="2019" name="Nat. Ecol. Evol.">
        <title>Megaphylogeny resolves global patterns of mushroom evolution.</title>
        <authorList>
            <person name="Varga T."/>
            <person name="Krizsan K."/>
            <person name="Foldi C."/>
            <person name="Dima B."/>
            <person name="Sanchez-Garcia M."/>
            <person name="Sanchez-Ramirez S."/>
            <person name="Szollosi G.J."/>
            <person name="Szarkandi J.G."/>
            <person name="Papp V."/>
            <person name="Albert L."/>
            <person name="Andreopoulos W."/>
            <person name="Angelini C."/>
            <person name="Antonin V."/>
            <person name="Barry K.W."/>
            <person name="Bougher N.L."/>
            <person name="Buchanan P."/>
            <person name="Buyck B."/>
            <person name="Bense V."/>
            <person name="Catcheside P."/>
            <person name="Chovatia M."/>
            <person name="Cooper J."/>
            <person name="Damon W."/>
            <person name="Desjardin D."/>
            <person name="Finy P."/>
            <person name="Geml J."/>
            <person name="Haridas S."/>
            <person name="Hughes K."/>
            <person name="Justo A."/>
            <person name="Karasinski D."/>
            <person name="Kautmanova I."/>
            <person name="Kiss B."/>
            <person name="Kocsube S."/>
            <person name="Kotiranta H."/>
            <person name="LaButti K.M."/>
            <person name="Lechner B.E."/>
            <person name="Liimatainen K."/>
            <person name="Lipzen A."/>
            <person name="Lukacs Z."/>
            <person name="Mihaltcheva S."/>
            <person name="Morgado L.N."/>
            <person name="Niskanen T."/>
            <person name="Noordeloos M.E."/>
            <person name="Ohm R.A."/>
            <person name="Ortiz-Santana B."/>
            <person name="Ovrebo C."/>
            <person name="Racz N."/>
            <person name="Riley R."/>
            <person name="Savchenko A."/>
            <person name="Shiryaev A."/>
            <person name="Soop K."/>
            <person name="Spirin V."/>
            <person name="Szebenyi C."/>
            <person name="Tomsovsky M."/>
            <person name="Tulloss R.E."/>
            <person name="Uehling J."/>
            <person name="Grigoriev I.V."/>
            <person name="Vagvolgyi C."/>
            <person name="Papp T."/>
            <person name="Martin F.M."/>
            <person name="Miettinen O."/>
            <person name="Hibbett D.S."/>
            <person name="Nagy L.G."/>
        </authorList>
    </citation>
    <scope>NUCLEOTIDE SEQUENCE [LARGE SCALE GENOMIC DNA]</scope>
    <source>
        <strain evidence="3 4">CBS 962.96</strain>
    </source>
</reference>
<feature type="compositionally biased region" description="Low complexity" evidence="1">
    <location>
        <begin position="345"/>
        <end position="359"/>
    </location>
</feature>
<evidence type="ECO:0000313" key="4">
    <source>
        <dbReference type="Proteomes" id="UP000297245"/>
    </source>
</evidence>
<feature type="region of interest" description="Disordered" evidence="1">
    <location>
        <begin position="476"/>
        <end position="569"/>
    </location>
</feature>
<dbReference type="GO" id="GO:0003700">
    <property type="term" value="F:DNA-binding transcription factor activity"/>
    <property type="evidence" value="ECO:0007669"/>
    <property type="project" value="InterPro"/>
</dbReference>
<feature type="compositionally biased region" description="Low complexity" evidence="1">
    <location>
        <begin position="304"/>
        <end position="329"/>
    </location>
</feature>
<feature type="domain" description="BZIP" evidence="2">
    <location>
        <begin position="566"/>
        <end position="617"/>
    </location>
</feature>
<gene>
    <name evidence="3" type="ORF">K435DRAFT_725281</name>
</gene>
<sequence length="631" mass="70198">MGPRCWQDIYFRHLSSHGHGYALLNPEPNRIGGTEAELELEQLYEEGLRVGDVGITSDSGDFVALFNIFQTSEAPINRVYGVPDGFQPLEFRRNLLFSNAMYHPTNTRVCSEKAHEVKLNADGTALALGAFGPGLGVEIQFSHSHGSILSLPEGAHRVDYRRLPSVRDYAAKNAESWYRFLTDEVGMDAYNGSLYVITGYDRASRYENLSFQSSSKTASLSARVSFLPIGGDIGKLGLSYGSVSSSEHRVGASSLNHTLNNLSPFIRGFKIMLQTGLTKLKAPIKIVDIAKADSKDVLFQGSLPSRPKSSRQTPTSSPSSSENGSSSGTSQLSLFTELKSITSLDSSDSASSFSERGSSILDSDSEGSVNWPYHPLDVINEHILKMCPDAHVAISHDQDWTSVVLELNDKLSDDSTLMGLMTEKYTTCCNEGYAYLMEKHYEQSQTGHPFLIGTESPINKDEVAPESGGAQRLESLKRINKDEVAPESGGAQRLEQLKRRFSPDHLIGMDETTQPRRYLTPSATSRKDIPSIYLKPRRDGGTSPPQSDEEDDELTDDRPPANATDQEKIEWKRRQNTLAARRSRRKKLMYTQQLEETVERLRMEREMWRTRALTLKELLSSHGLPVPDFKD</sequence>
<dbReference type="PROSITE" id="PS50217">
    <property type="entry name" value="BZIP"/>
    <property type="match status" value="1"/>
</dbReference>
<keyword evidence="4" id="KW-1185">Reference proteome</keyword>
<dbReference type="PROSITE" id="PS00036">
    <property type="entry name" value="BZIP_BASIC"/>
    <property type="match status" value="1"/>
</dbReference>
<dbReference type="SUPFAM" id="SSF57959">
    <property type="entry name" value="Leucine zipper domain"/>
    <property type="match status" value="1"/>
</dbReference>
<dbReference type="CDD" id="cd12193">
    <property type="entry name" value="bZIP_GCN4"/>
    <property type="match status" value="1"/>
</dbReference>
<dbReference type="OrthoDB" id="2257100at2759"/>
<protein>
    <recommendedName>
        <fullName evidence="2">BZIP domain-containing protein</fullName>
    </recommendedName>
</protein>
<evidence type="ECO:0000256" key="1">
    <source>
        <dbReference type="SAM" id="MobiDB-lite"/>
    </source>
</evidence>
<dbReference type="SMART" id="SM00338">
    <property type="entry name" value="BRLZ"/>
    <property type="match status" value="1"/>
</dbReference>
<name>A0A4S8LW57_DENBC</name>
<evidence type="ECO:0000313" key="3">
    <source>
        <dbReference type="EMBL" id="THU93611.1"/>
    </source>
</evidence>
<feature type="region of interest" description="Disordered" evidence="1">
    <location>
        <begin position="300"/>
        <end position="329"/>
    </location>
</feature>
<organism evidence="3 4">
    <name type="scientific">Dendrothele bispora (strain CBS 962.96)</name>
    <dbReference type="NCBI Taxonomy" id="1314807"/>
    <lineage>
        <taxon>Eukaryota</taxon>
        <taxon>Fungi</taxon>
        <taxon>Dikarya</taxon>
        <taxon>Basidiomycota</taxon>
        <taxon>Agaricomycotina</taxon>
        <taxon>Agaricomycetes</taxon>
        <taxon>Agaricomycetidae</taxon>
        <taxon>Agaricales</taxon>
        <taxon>Agaricales incertae sedis</taxon>
        <taxon>Dendrothele</taxon>
    </lineage>
</organism>
<evidence type="ECO:0000259" key="2">
    <source>
        <dbReference type="PROSITE" id="PS50217"/>
    </source>
</evidence>